<gene>
    <name evidence="6" type="ORF">BCR43DRAFT_556034</name>
</gene>
<keyword evidence="2 5" id="KW-0812">Transmembrane</keyword>
<evidence type="ECO:0000313" key="7">
    <source>
        <dbReference type="Proteomes" id="UP000242180"/>
    </source>
</evidence>
<name>A0A1X2HP50_SYNRA</name>
<feature type="transmembrane region" description="Helical" evidence="5">
    <location>
        <begin position="106"/>
        <end position="126"/>
    </location>
</feature>
<feature type="transmembrane region" description="Helical" evidence="5">
    <location>
        <begin position="146"/>
        <end position="166"/>
    </location>
</feature>
<evidence type="ECO:0000256" key="4">
    <source>
        <dbReference type="ARBA" id="ARBA00023136"/>
    </source>
</evidence>
<feature type="transmembrane region" description="Helical" evidence="5">
    <location>
        <begin position="214"/>
        <end position="232"/>
    </location>
</feature>
<reference evidence="6 7" key="1">
    <citation type="submission" date="2016-07" db="EMBL/GenBank/DDBJ databases">
        <title>Pervasive Adenine N6-methylation of Active Genes in Fungi.</title>
        <authorList>
            <consortium name="DOE Joint Genome Institute"/>
            <person name="Mondo S.J."/>
            <person name="Dannebaum R.O."/>
            <person name="Kuo R.C."/>
            <person name="Labutti K."/>
            <person name="Haridas S."/>
            <person name="Kuo A."/>
            <person name="Salamov A."/>
            <person name="Ahrendt S.R."/>
            <person name="Lipzen A."/>
            <person name="Sullivan W."/>
            <person name="Andreopoulos W.B."/>
            <person name="Clum A."/>
            <person name="Lindquist E."/>
            <person name="Daum C."/>
            <person name="Ramamoorthy G.K."/>
            <person name="Gryganskyi A."/>
            <person name="Culley D."/>
            <person name="Magnuson J.K."/>
            <person name="James T.Y."/>
            <person name="O'Malley M.A."/>
            <person name="Stajich J.E."/>
            <person name="Spatafora J.W."/>
            <person name="Visel A."/>
            <person name="Grigoriev I.V."/>
        </authorList>
    </citation>
    <scope>NUCLEOTIDE SEQUENCE [LARGE SCALE GENOMIC DNA]</scope>
    <source>
        <strain evidence="6 7">NRRL 2496</strain>
    </source>
</reference>
<dbReference type="Pfam" id="PF05653">
    <property type="entry name" value="Mg_trans_NIPA"/>
    <property type="match status" value="1"/>
</dbReference>
<feature type="transmembrane region" description="Helical" evidence="5">
    <location>
        <begin position="272"/>
        <end position="291"/>
    </location>
</feature>
<dbReference type="EMBL" id="MCGN01000002">
    <property type="protein sequence ID" value="ORZ01127.1"/>
    <property type="molecule type" value="Genomic_DNA"/>
</dbReference>
<organism evidence="6 7">
    <name type="scientific">Syncephalastrum racemosum</name>
    <name type="common">Filamentous fungus</name>
    <dbReference type="NCBI Taxonomy" id="13706"/>
    <lineage>
        <taxon>Eukaryota</taxon>
        <taxon>Fungi</taxon>
        <taxon>Fungi incertae sedis</taxon>
        <taxon>Mucoromycota</taxon>
        <taxon>Mucoromycotina</taxon>
        <taxon>Mucoromycetes</taxon>
        <taxon>Mucorales</taxon>
        <taxon>Syncephalastraceae</taxon>
        <taxon>Syncephalastrum</taxon>
    </lineage>
</organism>
<evidence type="ECO:0000256" key="2">
    <source>
        <dbReference type="ARBA" id="ARBA00022692"/>
    </source>
</evidence>
<sequence length="343" mass="37066">MAIDGKYIGLILAISSSLLIGASFVITKKGLQQSATASQAFASDSHSYLRSPVWWIGLVTMVSGELLNFIGYTFAPAILITPLGALSVIIGAILASIVLKERLGPIGIIGCLLSLIGAVIIVLHAPEDPQVQSVEELTNYMLQPGFIVYAVLVILITMGMIWKVVPRWGKTKVMVYVTICSLIGSLSVMAIKAFGIAVRLTMLGSNQFKQPSTYLFGFMCVAFILTQVNYFNKALDTFSTNVVNPIYFVFFTTATIVASAIMYRGWHTNGAVNTVSLICGFIIIFVGVYLLDSIARKSNGSVALPPVASASSLHSCTRPLSTRSTLQHEKGRLIRRILCTTRA</sequence>
<feature type="transmembrane region" description="Helical" evidence="5">
    <location>
        <begin position="244"/>
        <end position="266"/>
    </location>
</feature>
<dbReference type="InParanoid" id="A0A1X2HP50"/>
<dbReference type="Proteomes" id="UP000242180">
    <property type="component" value="Unassembled WGS sequence"/>
</dbReference>
<feature type="transmembrane region" description="Helical" evidence="5">
    <location>
        <begin position="78"/>
        <end position="99"/>
    </location>
</feature>
<evidence type="ECO:0000313" key="6">
    <source>
        <dbReference type="EMBL" id="ORZ01127.1"/>
    </source>
</evidence>
<feature type="transmembrane region" description="Helical" evidence="5">
    <location>
        <begin position="173"/>
        <end position="194"/>
    </location>
</feature>
<feature type="transmembrane region" description="Helical" evidence="5">
    <location>
        <begin position="6"/>
        <end position="26"/>
    </location>
</feature>
<protein>
    <submittedName>
        <fullName evidence="6">Magnesium transporter</fullName>
    </submittedName>
</protein>
<keyword evidence="3 5" id="KW-1133">Transmembrane helix</keyword>
<dbReference type="PANTHER" id="PTHR12570:SF85">
    <property type="entry name" value="DUF803 DOMAIN MEMBRANE PROTEIN (AFU_ORTHOLOGUE AFUA_1G15880)"/>
    <property type="match status" value="1"/>
</dbReference>
<dbReference type="GO" id="GO:0016020">
    <property type="term" value="C:membrane"/>
    <property type="evidence" value="ECO:0007669"/>
    <property type="project" value="UniProtKB-SubCell"/>
</dbReference>
<dbReference type="STRING" id="13706.A0A1X2HP50"/>
<keyword evidence="7" id="KW-1185">Reference proteome</keyword>
<dbReference type="GO" id="GO:0015095">
    <property type="term" value="F:magnesium ion transmembrane transporter activity"/>
    <property type="evidence" value="ECO:0007669"/>
    <property type="project" value="InterPro"/>
</dbReference>
<dbReference type="OrthoDB" id="6428174at2759"/>
<dbReference type="OMA" id="YGKSNIM"/>
<proteinExistence type="predicted"/>
<evidence type="ECO:0000256" key="1">
    <source>
        <dbReference type="ARBA" id="ARBA00004141"/>
    </source>
</evidence>
<accession>A0A1X2HP50</accession>
<comment type="caution">
    <text evidence="6">The sequence shown here is derived from an EMBL/GenBank/DDBJ whole genome shotgun (WGS) entry which is preliminary data.</text>
</comment>
<keyword evidence="4 5" id="KW-0472">Membrane</keyword>
<dbReference type="SUPFAM" id="SSF103481">
    <property type="entry name" value="Multidrug resistance efflux transporter EmrE"/>
    <property type="match status" value="1"/>
</dbReference>
<dbReference type="InterPro" id="IPR008521">
    <property type="entry name" value="Mg_trans_NIPA"/>
</dbReference>
<evidence type="ECO:0000256" key="5">
    <source>
        <dbReference type="SAM" id="Phobius"/>
    </source>
</evidence>
<dbReference type="InterPro" id="IPR037185">
    <property type="entry name" value="EmrE-like"/>
</dbReference>
<evidence type="ECO:0000256" key="3">
    <source>
        <dbReference type="ARBA" id="ARBA00022989"/>
    </source>
</evidence>
<dbReference type="AlphaFoldDB" id="A0A1X2HP50"/>
<comment type="subcellular location">
    <subcellularLocation>
        <location evidence="1">Membrane</location>
        <topology evidence="1">Multi-pass membrane protein</topology>
    </subcellularLocation>
</comment>
<dbReference type="PANTHER" id="PTHR12570">
    <property type="match status" value="1"/>
</dbReference>